<dbReference type="OrthoDB" id="2324262at2"/>
<gene>
    <name evidence="5" type="ORF">FD32_GL000555</name>
</gene>
<dbReference type="Proteomes" id="UP000051412">
    <property type="component" value="Unassembled WGS sequence"/>
</dbReference>
<dbReference type="Gene3D" id="1.10.10.10">
    <property type="entry name" value="Winged helix-like DNA-binding domain superfamily/Winged helix DNA-binding domain"/>
    <property type="match status" value="1"/>
</dbReference>
<dbReference type="PATRIC" id="fig|1423782.4.peg.574"/>
<evidence type="ECO:0000256" key="2">
    <source>
        <dbReference type="ARBA" id="ARBA00023125"/>
    </source>
</evidence>
<dbReference type="Pfam" id="PF01047">
    <property type="entry name" value="MarR"/>
    <property type="match status" value="1"/>
</dbReference>
<dbReference type="RefSeq" id="WP_047767866.1">
    <property type="nucleotide sequence ID" value="NZ_AZGM01000014.1"/>
</dbReference>
<evidence type="ECO:0000313" key="5">
    <source>
        <dbReference type="EMBL" id="KRM30145.1"/>
    </source>
</evidence>
<dbReference type="GO" id="GO:0003700">
    <property type="term" value="F:DNA-binding transcription factor activity"/>
    <property type="evidence" value="ECO:0007669"/>
    <property type="project" value="InterPro"/>
</dbReference>
<proteinExistence type="predicted"/>
<dbReference type="SUPFAM" id="SSF46785">
    <property type="entry name" value="Winged helix' DNA-binding domain"/>
    <property type="match status" value="1"/>
</dbReference>
<keyword evidence="3" id="KW-0804">Transcription</keyword>
<dbReference type="SMART" id="SM00347">
    <property type="entry name" value="HTH_MARR"/>
    <property type="match status" value="1"/>
</dbReference>
<dbReference type="InterPro" id="IPR000835">
    <property type="entry name" value="HTH_MarR-typ"/>
</dbReference>
<organism evidence="5 6">
    <name type="scientific">Limosilactobacillus panis DSM 6035</name>
    <dbReference type="NCBI Taxonomy" id="1423782"/>
    <lineage>
        <taxon>Bacteria</taxon>
        <taxon>Bacillati</taxon>
        <taxon>Bacillota</taxon>
        <taxon>Bacilli</taxon>
        <taxon>Lactobacillales</taxon>
        <taxon>Lactobacillaceae</taxon>
        <taxon>Limosilactobacillus</taxon>
    </lineage>
</organism>
<evidence type="ECO:0000256" key="3">
    <source>
        <dbReference type="ARBA" id="ARBA00023163"/>
    </source>
</evidence>
<evidence type="ECO:0000313" key="6">
    <source>
        <dbReference type="Proteomes" id="UP000051412"/>
    </source>
</evidence>
<dbReference type="GO" id="GO:0003677">
    <property type="term" value="F:DNA binding"/>
    <property type="evidence" value="ECO:0007669"/>
    <property type="project" value="UniProtKB-KW"/>
</dbReference>
<dbReference type="AlphaFoldDB" id="A0A0R1XJY0"/>
<keyword evidence="2" id="KW-0238">DNA-binding</keyword>
<accession>A0A0R1XJY0</accession>
<evidence type="ECO:0000256" key="1">
    <source>
        <dbReference type="ARBA" id="ARBA00023015"/>
    </source>
</evidence>
<dbReference type="PRINTS" id="PR00598">
    <property type="entry name" value="HTHMARR"/>
</dbReference>
<name>A0A0R1XJY0_9LACO</name>
<dbReference type="EMBL" id="AZGM01000014">
    <property type="protein sequence ID" value="KRM30145.1"/>
    <property type="molecule type" value="Genomic_DNA"/>
</dbReference>
<comment type="caution">
    <text evidence="5">The sequence shown here is derived from an EMBL/GenBank/DDBJ whole genome shotgun (WGS) entry which is preliminary data.</text>
</comment>
<dbReference type="PROSITE" id="PS50995">
    <property type="entry name" value="HTH_MARR_2"/>
    <property type="match status" value="1"/>
</dbReference>
<sequence length="140" mass="16061">MQEDFVGQVAILNALIRRRLDHLLQPLALSEINYYYLMIIEKTPGVSQSGLATRIVRDQSSITRQVDRLAKQGWIEKRRSANDGRQSALYLTAKGTAILPQLHAITEQVNREALATLPIAQQKKFQQLLYDTRQNFINRK</sequence>
<dbReference type="PROSITE" id="PS01117">
    <property type="entry name" value="HTH_MARR_1"/>
    <property type="match status" value="1"/>
</dbReference>
<keyword evidence="6" id="KW-1185">Reference proteome</keyword>
<evidence type="ECO:0000259" key="4">
    <source>
        <dbReference type="PROSITE" id="PS50995"/>
    </source>
</evidence>
<dbReference type="STRING" id="1423782.FD32_GL000555"/>
<dbReference type="InterPro" id="IPR036388">
    <property type="entry name" value="WH-like_DNA-bd_sf"/>
</dbReference>
<dbReference type="InterPro" id="IPR023187">
    <property type="entry name" value="Tscrpt_reg_MarR-type_CS"/>
</dbReference>
<protein>
    <recommendedName>
        <fullName evidence="4">HTH marR-type domain-containing protein</fullName>
    </recommendedName>
</protein>
<reference evidence="5 6" key="1">
    <citation type="journal article" date="2015" name="Genome Announc.">
        <title>Expanding the biotechnology potential of lactobacilli through comparative genomics of 213 strains and associated genera.</title>
        <authorList>
            <person name="Sun Z."/>
            <person name="Harris H.M."/>
            <person name="McCann A."/>
            <person name="Guo C."/>
            <person name="Argimon S."/>
            <person name="Zhang W."/>
            <person name="Yang X."/>
            <person name="Jeffery I.B."/>
            <person name="Cooney J.C."/>
            <person name="Kagawa T.F."/>
            <person name="Liu W."/>
            <person name="Song Y."/>
            <person name="Salvetti E."/>
            <person name="Wrobel A."/>
            <person name="Rasinkangas P."/>
            <person name="Parkhill J."/>
            <person name="Rea M.C."/>
            <person name="O'Sullivan O."/>
            <person name="Ritari J."/>
            <person name="Douillard F.P."/>
            <person name="Paul Ross R."/>
            <person name="Yang R."/>
            <person name="Briner A.E."/>
            <person name="Felis G.E."/>
            <person name="de Vos W.M."/>
            <person name="Barrangou R."/>
            <person name="Klaenhammer T.R."/>
            <person name="Caufield P.W."/>
            <person name="Cui Y."/>
            <person name="Zhang H."/>
            <person name="O'Toole P.W."/>
        </authorList>
    </citation>
    <scope>NUCLEOTIDE SEQUENCE [LARGE SCALE GENOMIC DNA]</scope>
    <source>
        <strain evidence="5 6">DSM 6035</strain>
    </source>
</reference>
<dbReference type="PANTHER" id="PTHR42756">
    <property type="entry name" value="TRANSCRIPTIONAL REGULATOR, MARR"/>
    <property type="match status" value="1"/>
</dbReference>
<keyword evidence="1" id="KW-0805">Transcription regulation</keyword>
<dbReference type="InterPro" id="IPR036390">
    <property type="entry name" value="WH_DNA-bd_sf"/>
</dbReference>
<dbReference type="PANTHER" id="PTHR42756:SF1">
    <property type="entry name" value="TRANSCRIPTIONAL REPRESSOR OF EMRAB OPERON"/>
    <property type="match status" value="1"/>
</dbReference>
<feature type="domain" description="HTH marR-type" evidence="4">
    <location>
        <begin position="2"/>
        <end position="134"/>
    </location>
</feature>